<keyword evidence="2" id="KW-0472">Membrane</keyword>
<evidence type="ECO:0000313" key="3">
    <source>
        <dbReference type="EMBL" id="KHQ53051.1"/>
    </source>
</evidence>
<feature type="transmembrane region" description="Helical" evidence="2">
    <location>
        <begin position="106"/>
        <end position="136"/>
    </location>
</feature>
<sequence length="217" mass="24080">MRKAPHPDTPSAGADCDGSADPDLLAIRTMLDQHEDTQSPSEQPARQRRPRRSIPQGSPAQDHAPAVAARAQPSERSGKKGPPLQWLRTLARAFLRRPDAPRILSLPLLLTLVILKPGFVVFLAVMSLVAALVLYFSIGPDRVQAWVVGRYDRLRDRDPDAADRLRKRAAAASKWLAVVIDKLPESWTAGLYLPDFDAPAEPHAKLERDPFERLARQ</sequence>
<dbReference type="AlphaFoldDB" id="A0A0B3S8Q3"/>
<keyword evidence="2" id="KW-0812">Transmembrane</keyword>
<proteinExistence type="predicted"/>
<evidence type="ECO:0000256" key="2">
    <source>
        <dbReference type="SAM" id="Phobius"/>
    </source>
</evidence>
<dbReference type="EMBL" id="JSUQ01000009">
    <property type="protein sequence ID" value="KHQ53051.1"/>
    <property type="molecule type" value="Genomic_DNA"/>
</dbReference>
<reference evidence="3 4" key="1">
    <citation type="submission" date="2014-10" db="EMBL/GenBank/DDBJ databases">
        <title>Genome sequence of Ponticoccus sp. strain UMTAT08 isolated from clonal culture of toxic dinoflagellate Alexandrium tamiyavanichii.</title>
        <authorList>
            <person name="Gan H.Y."/>
            <person name="Muhd D.-D."/>
            <person name="Mohd Noor M.E."/>
            <person name="Yeong Y.S."/>
            <person name="Usup G."/>
        </authorList>
    </citation>
    <scope>NUCLEOTIDE SEQUENCE [LARGE SCALE GENOMIC DNA]</scope>
    <source>
        <strain evidence="3 4">UMTAT08</strain>
    </source>
</reference>
<dbReference type="Proteomes" id="UP000030960">
    <property type="component" value="Unassembled WGS sequence"/>
</dbReference>
<evidence type="ECO:0000256" key="1">
    <source>
        <dbReference type="SAM" id="MobiDB-lite"/>
    </source>
</evidence>
<comment type="caution">
    <text evidence="3">The sequence shown here is derived from an EMBL/GenBank/DDBJ whole genome shotgun (WGS) entry which is preliminary data.</text>
</comment>
<name>A0A0B3S8Q3_9RHOB</name>
<evidence type="ECO:0000313" key="4">
    <source>
        <dbReference type="Proteomes" id="UP000030960"/>
    </source>
</evidence>
<keyword evidence="2" id="KW-1133">Transmembrane helix</keyword>
<accession>A0A0B3S8Q3</accession>
<feature type="region of interest" description="Disordered" evidence="1">
    <location>
        <begin position="1"/>
        <end position="82"/>
    </location>
</feature>
<organism evidence="3 4">
    <name type="scientific">Mameliella alba</name>
    <dbReference type="NCBI Taxonomy" id="561184"/>
    <lineage>
        <taxon>Bacteria</taxon>
        <taxon>Pseudomonadati</taxon>
        <taxon>Pseudomonadota</taxon>
        <taxon>Alphaproteobacteria</taxon>
        <taxon>Rhodobacterales</taxon>
        <taxon>Roseobacteraceae</taxon>
        <taxon>Mameliella</taxon>
    </lineage>
</organism>
<keyword evidence="4" id="KW-1185">Reference proteome</keyword>
<gene>
    <name evidence="3" type="ORF">OA50_02596</name>
</gene>
<protein>
    <submittedName>
        <fullName evidence="3">Uncharacterized protein</fullName>
    </submittedName>
</protein>